<keyword evidence="3" id="KW-1185">Reference proteome</keyword>
<dbReference type="InterPro" id="IPR006816">
    <property type="entry name" value="ELMO_dom"/>
</dbReference>
<accession>A0AAV8UN20</accession>
<feature type="domain" description="ELMO" evidence="1">
    <location>
        <begin position="129"/>
        <end position="285"/>
    </location>
</feature>
<dbReference type="AlphaFoldDB" id="A0AAV8UN20"/>
<name>A0AAV8UN20_9RHOD</name>
<dbReference type="Proteomes" id="UP001157974">
    <property type="component" value="Unassembled WGS sequence"/>
</dbReference>
<organism evidence="2 3">
    <name type="scientific">Rhodosorus marinus</name>
    <dbReference type="NCBI Taxonomy" id="101924"/>
    <lineage>
        <taxon>Eukaryota</taxon>
        <taxon>Rhodophyta</taxon>
        <taxon>Stylonematophyceae</taxon>
        <taxon>Stylonematales</taxon>
        <taxon>Stylonemataceae</taxon>
        <taxon>Rhodosorus</taxon>
    </lineage>
</organism>
<dbReference type="PANTHER" id="PTHR12771:SF51">
    <property type="entry name" value="LD01482P"/>
    <property type="match status" value="1"/>
</dbReference>
<sequence length="292" mass="33623">MGGQRPWWEQIVLIAWRFMKQFVHIVTGKSEVERIVLLEHVGGVEGTRRLRHSLERSKKLDGVFKTMITGNPQTSSAVEEIKRIKALSQINEEGAQRLSTYVGNICDVTRFIQDVERLQSEPYSSENPAHEAKLEELWNLATDSRPREGGRISREWNRIGFQGKDPASDFRGGGVHALNQLLYFSSTRTGAVRQQLEDLGNAEKWHPWACTGINITSHVTSMVKDRLFDNQLYGLDRETQFQRLNEIYSDIFESFHVDWIQSNPKTVMDFPPVFKKSVEQARRQYKESSSPI</sequence>
<gene>
    <name evidence="2" type="ORF">NDN08_000452</name>
</gene>
<dbReference type="Pfam" id="PF04727">
    <property type="entry name" value="ELMO_CED12"/>
    <property type="match status" value="1"/>
</dbReference>
<evidence type="ECO:0000313" key="2">
    <source>
        <dbReference type="EMBL" id="KAJ8903921.1"/>
    </source>
</evidence>
<comment type="caution">
    <text evidence="2">The sequence shown here is derived from an EMBL/GenBank/DDBJ whole genome shotgun (WGS) entry which is preliminary data.</text>
</comment>
<protein>
    <recommendedName>
        <fullName evidence="1">ELMO domain-containing protein</fullName>
    </recommendedName>
</protein>
<proteinExistence type="predicted"/>
<dbReference type="InterPro" id="IPR050868">
    <property type="entry name" value="ELMO_domain-containing"/>
</dbReference>
<dbReference type="EMBL" id="JAMWBK010000006">
    <property type="protein sequence ID" value="KAJ8903921.1"/>
    <property type="molecule type" value="Genomic_DNA"/>
</dbReference>
<evidence type="ECO:0000313" key="3">
    <source>
        <dbReference type="Proteomes" id="UP001157974"/>
    </source>
</evidence>
<dbReference type="PANTHER" id="PTHR12771">
    <property type="entry name" value="ENGULFMENT AND CELL MOTILITY"/>
    <property type="match status" value="1"/>
</dbReference>
<reference evidence="2 3" key="1">
    <citation type="journal article" date="2023" name="Nat. Commun.">
        <title>Origin of minicircular mitochondrial genomes in red algae.</title>
        <authorList>
            <person name="Lee Y."/>
            <person name="Cho C.H."/>
            <person name="Lee Y.M."/>
            <person name="Park S.I."/>
            <person name="Yang J.H."/>
            <person name="West J.A."/>
            <person name="Bhattacharya D."/>
            <person name="Yoon H.S."/>
        </authorList>
    </citation>
    <scope>NUCLEOTIDE SEQUENCE [LARGE SCALE GENOMIC DNA]</scope>
    <source>
        <strain evidence="2 3">CCMP1338</strain>
        <tissue evidence="2">Whole cell</tissue>
    </source>
</reference>
<dbReference type="PROSITE" id="PS51335">
    <property type="entry name" value="ELMO"/>
    <property type="match status" value="1"/>
</dbReference>
<evidence type="ECO:0000259" key="1">
    <source>
        <dbReference type="PROSITE" id="PS51335"/>
    </source>
</evidence>